<dbReference type="Proteomes" id="UP000236546">
    <property type="component" value="Unassembled WGS sequence"/>
</dbReference>
<dbReference type="PANTHER" id="PTHR30605:SF0">
    <property type="entry name" value="ANHYDRO-N-ACETYLMURAMIC ACID KINASE"/>
    <property type="match status" value="1"/>
</dbReference>
<dbReference type="Pfam" id="PF03702">
    <property type="entry name" value="AnmK"/>
    <property type="match status" value="1"/>
</dbReference>
<sequence length="456" mass="50174">MGSIINTDPELDLVVLGLNSGISMVWPHIIREMRQLILDAHQAVQESIEFALCRFRQQNPAQPVRLELLKYGETLLDPGIEKRLTDMISDDFNSPEQVAQVNDILGEAFAEAALEFIATNDIDKPTIDIISSRAQAAWRIPYPAAHQTRTSLRLNEGTVIASRTGITTVTDFRVGEAVVGPQGAPSDFDALLLHHPTKLRACQNISGIGNVCFIPPDISGELNNDFIHFDTGPGNIYIDAAIRHYTNGAQRYDVDGEIGKRGEVDEEIVDDFISSHPYFQRSIPKSAGRDDFRASLAYELISKAEDKGLSPEDVVATITRITAQSIVDHYKCFAPSQNIDELFLCGGSAYNPNIVNFIQKNYASTKIYTLDVAGIPAVAREAITLALQGMNAVVGRTFRTSHGAETRQQLIAGKISPGDNYGQVMQKVVQFGNGETLEPIRDLVNVVNGEEIHNKW</sequence>
<protein>
    <recommendedName>
        <fullName evidence="3">Anhydro-N-acetylmuramic acid kinase</fullName>
    </recommendedName>
</protein>
<dbReference type="InterPro" id="IPR005338">
    <property type="entry name" value="Anhydro_N_Ac-Mur_kinase"/>
</dbReference>
<name>A0A2K0SUX9_9HYPO</name>
<organism evidence="1 2">
    <name type="scientific">Trichoderma gamsii</name>
    <dbReference type="NCBI Taxonomy" id="398673"/>
    <lineage>
        <taxon>Eukaryota</taxon>
        <taxon>Fungi</taxon>
        <taxon>Dikarya</taxon>
        <taxon>Ascomycota</taxon>
        <taxon>Pezizomycotina</taxon>
        <taxon>Sordariomycetes</taxon>
        <taxon>Hypocreomycetidae</taxon>
        <taxon>Hypocreales</taxon>
        <taxon>Hypocreaceae</taxon>
        <taxon>Trichoderma</taxon>
    </lineage>
</organism>
<dbReference type="GO" id="GO:0005524">
    <property type="term" value="F:ATP binding"/>
    <property type="evidence" value="ECO:0007669"/>
    <property type="project" value="InterPro"/>
</dbReference>
<proteinExistence type="predicted"/>
<dbReference type="PANTHER" id="PTHR30605">
    <property type="entry name" value="ANHYDRO-N-ACETYLMURAMIC ACID KINASE"/>
    <property type="match status" value="1"/>
</dbReference>
<dbReference type="InterPro" id="IPR043129">
    <property type="entry name" value="ATPase_NBD"/>
</dbReference>
<dbReference type="OrthoDB" id="5427593at2759"/>
<accession>A0A2K0SUX9</accession>
<evidence type="ECO:0008006" key="3">
    <source>
        <dbReference type="Google" id="ProtNLM"/>
    </source>
</evidence>
<dbReference type="GO" id="GO:0009254">
    <property type="term" value="P:peptidoglycan turnover"/>
    <property type="evidence" value="ECO:0007669"/>
    <property type="project" value="InterPro"/>
</dbReference>
<dbReference type="GO" id="GO:0016773">
    <property type="term" value="F:phosphotransferase activity, alcohol group as acceptor"/>
    <property type="evidence" value="ECO:0007669"/>
    <property type="project" value="InterPro"/>
</dbReference>
<dbReference type="GO" id="GO:0006040">
    <property type="term" value="P:amino sugar metabolic process"/>
    <property type="evidence" value="ECO:0007669"/>
    <property type="project" value="InterPro"/>
</dbReference>
<comment type="caution">
    <text evidence="1">The sequence shown here is derived from an EMBL/GenBank/DDBJ whole genome shotgun (WGS) entry which is preliminary data.</text>
</comment>
<dbReference type="EMBL" id="MTYH01000202">
    <property type="protein sequence ID" value="PNP37087.1"/>
    <property type="molecule type" value="Genomic_DNA"/>
</dbReference>
<evidence type="ECO:0000313" key="1">
    <source>
        <dbReference type="EMBL" id="PNP37087.1"/>
    </source>
</evidence>
<evidence type="ECO:0000313" key="2">
    <source>
        <dbReference type="Proteomes" id="UP000236546"/>
    </source>
</evidence>
<dbReference type="Gene3D" id="3.30.420.40">
    <property type="match status" value="2"/>
</dbReference>
<dbReference type="AlphaFoldDB" id="A0A2K0SUX9"/>
<gene>
    <name evidence="1" type="ORF">TGAMA5MH_11019</name>
</gene>
<dbReference type="SUPFAM" id="SSF53067">
    <property type="entry name" value="Actin-like ATPase domain"/>
    <property type="match status" value="1"/>
</dbReference>
<reference evidence="1 2" key="1">
    <citation type="submission" date="2017-02" db="EMBL/GenBank/DDBJ databases">
        <title>Genomes of Trichoderma spp. with biocontrol activity.</title>
        <authorList>
            <person name="Gardiner D."/>
            <person name="Kazan K."/>
            <person name="Vos C."/>
            <person name="Harvey P."/>
        </authorList>
    </citation>
    <scope>NUCLEOTIDE SEQUENCE [LARGE SCALE GENOMIC DNA]</scope>
    <source>
        <strain evidence="1 2">A5MH</strain>
    </source>
</reference>